<dbReference type="Proteomes" id="UP001592582">
    <property type="component" value="Unassembled WGS sequence"/>
</dbReference>
<dbReference type="RefSeq" id="WP_380510176.1">
    <property type="nucleotide sequence ID" value="NZ_JBHEZX010000007.1"/>
</dbReference>
<comment type="caution">
    <text evidence="2">The sequence shown here is derived from an EMBL/GenBank/DDBJ whole genome shotgun (WGS) entry which is preliminary data.</text>
</comment>
<feature type="domain" description="Aminotransferase class V" evidence="1">
    <location>
        <begin position="125"/>
        <end position="346"/>
    </location>
</feature>
<dbReference type="InterPro" id="IPR015424">
    <property type="entry name" value="PyrdxlP-dep_Trfase"/>
</dbReference>
<dbReference type="SUPFAM" id="SSF53383">
    <property type="entry name" value="PLP-dependent transferases"/>
    <property type="match status" value="1"/>
</dbReference>
<name>A0ABV6VBN5_9ACTN</name>
<gene>
    <name evidence="2" type="ORF">ACEZDG_17875</name>
</gene>
<keyword evidence="3" id="KW-1185">Reference proteome</keyword>
<keyword evidence="2" id="KW-0032">Aminotransferase</keyword>
<keyword evidence="2" id="KW-0808">Transferase</keyword>
<dbReference type="InterPro" id="IPR015422">
    <property type="entry name" value="PyrdxlP-dep_Trfase_small"/>
</dbReference>
<dbReference type="Gene3D" id="3.40.640.10">
    <property type="entry name" value="Type I PLP-dependent aspartate aminotransferase-like (Major domain)"/>
    <property type="match status" value="1"/>
</dbReference>
<dbReference type="InterPro" id="IPR015421">
    <property type="entry name" value="PyrdxlP-dep_Trfase_major"/>
</dbReference>
<organism evidence="2 3">
    <name type="scientific">Streptacidiphilus alkalitolerans</name>
    <dbReference type="NCBI Taxonomy" id="3342712"/>
    <lineage>
        <taxon>Bacteria</taxon>
        <taxon>Bacillati</taxon>
        <taxon>Actinomycetota</taxon>
        <taxon>Actinomycetes</taxon>
        <taxon>Kitasatosporales</taxon>
        <taxon>Streptomycetaceae</taxon>
        <taxon>Streptacidiphilus</taxon>
    </lineage>
</organism>
<evidence type="ECO:0000313" key="3">
    <source>
        <dbReference type="Proteomes" id="UP001592582"/>
    </source>
</evidence>
<protein>
    <submittedName>
        <fullName evidence="2">Aminotransferase class V-fold PLP-dependent enzyme</fullName>
    </submittedName>
</protein>
<dbReference type="GO" id="GO:0008483">
    <property type="term" value="F:transaminase activity"/>
    <property type="evidence" value="ECO:0007669"/>
    <property type="project" value="UniProtKB-KW"/>
</dbReference>
<sequence>MTTDLIPSLAPAEFTPETVYLNTASMGLLPGRTRAALGADLAEWAAGRCDPVGYDVPVGAARASFARLVGTVPERVAIGGQVSALVGLVAAALPGGAEVLLAEGEFTSLTQPFRSRDDLVVRTVPLERLAEAVGPATALVAVSVVQSADGRVTDLAALRAATAVHGARLLADATQSAGWLPVRADNADFLVCAPYKWLLSPRGTSFLAVGPEAAATLRPLAPGWYAGEDPWANCYDSVGFAASARRFDTSPAWSPFVGAAASLALVEELTPERIGAHNLALADRFRDGLAALGHAATPGRTSAIVSVPGLGTAAAELAKAEVVVSNRAGNLRVSFHLYNTSADADRVLDVLSSLNPQAAEARWP</sequence>
<reference evidence="2 3" key="1">
    <citation type="submission" date="2024-09" db="EMBL/GenBank/DDBJ databases">
        <authorList>
            <person name="Lee S.D."/>
        </authorList>
    </citation>
    <scope>NUCLEOTIDE SEQUENCE [LARGE SCALE GENOMIC DNA]</scope>
    <source>
        <strain evidence="2 3">N1-1</strain>
    </source>
</reference>
<evidence type="ECO:0000313" key="2">
    <source>
        <dbReference type="EMBL" id="MFC1411132.1"/>
    </source>
</evidence>
<dbReference type="EMBL" id="JBHEZX010000007">
    <property type="protein sequence ID" value="MFC1411132.1"/>
    <property type="molecule type" value="Genomic_DNA"/>
</dbReference>
<dbReference type="Gene3D" id="3.90.1150.10">
    <property type="entry name" value="Aspartate Aminotransferase, domain 1"/>
    <property type="match status" value="1"/>
</dbReference>
<dbReference type="Pfam" id="PF00266">
    <property type="entry name" value="Aminotran_5"/>
    <property type="match status" value="1"/>
</dbReference>
<dbReference type="PANTHER" id="PTHR43586">
    <property type="entry name" value="CYSTEINE DESULFURASE"/>
    <property type="match status" value="1"/>
</dbReference>
<evidence type="ECO:0000259" key="1">
    <source>
        <dbReference type="Pfam" id="PF00266"/>
    </source>
</evidence>
<accession>A0ABV6VBN5</accession>
<dbReference type="InterPro" id="IPR000192">
    <property type="entry name" value="Aminotrans_V_dom"/>
</dbReference>
<dbReference type="PANTHER" id="PTHR43586:SF21">
    <property type="entry name" value="PYRIDOXAL PHOSPHATE (PLP)-DEPENDENT ASPARTATE AMINOTRANSFERASE SUPERFAMILY"/>
    <property type="match status" value="1"/>
</dbReference>
<proteinExistence type="predicted"/>